<dbReference type="Gene3D" id="1.10.287.130">
    <property type="match status" value="1"/>
</dbReference>
<keyword evidence="4" id="KW-0808">Transferase</keyword>
<dbReference type="SUPFAM" id="SSF52738">
    <property type="entry name" value="Methylesterase CheB, C-terminal domain"/>
    <property type="match status" value="1"/>
</dbReference>
<name>A0ABX1V826_9PLAN</name>
<dbReference type="SUPFAM" id="SSF52172">
    <property type="entry name" value="CheY-like"/>
    <property type="match status" value="2"/>
</dbReference>
<dbReference type="InterPro" id="IPR013656">
    <property type="entry name" value="PAS_4"/>
</dbReference>
<dbReference type="Gene3D" id="3.40.50.2300">
    <property type="match status" value="2"/>
</dbReference>
<keyword evidence="3" id="KW-0489">Methyltransferase</keyword>
<dbReference type="InterPro" id="IPR005467">
    <property type="entry name" value="His_kinase_dom"/>
</dbReference>
<feature type="coiled-coil region" evidence="8">
    <location>
        <begin position="663"/>
        <end position="746"/>
    </location>
</feature>
<feature type="modified residue" description="4-aspartylphosphate" evidence="7">
    <location>
        <position position="1561"/>
    </location>
</feature>
<dbReference type="CDD" id="cd00082">
    <property type="entry name" value="HisKA"/>
    <property type="match status" value="1"/>
</dbReference>
<evidence type="ECO:0000256" key="3">
    <source>
        <dbReference type="ARBA" id="ARBA00022603"/>
    </source>
</evidence>
<dbReference type="Pfam" id="PF03705">
    <property type="entry name" value="CheR_N"/>
    <property type="match status" value="1"/>
</dbReference>
<dbReference type="InterPro" id="IPR003661">
    <property type="entry name" value="HisK_dim/P_dom"/>
</dbReference>
<dbReference type="InterPro" id="IPR036890">
    <property type="entry name" value="HATPase_C_sf"/>
</dbReference>
<evidence type="ECO:0000256" key="5">
    <source>
        <dbReference type="ARBA" id="ARBA00022691"/>
    </source>
</evidence>
<dbReference type="InterPro" id="IPR036097">
    <property type="entry name" value="HisK_dim/P_sf"/>
</dbReference>
<dbReference type="EC" id="3.1.1.61" evidence="14"/>
<feature type="domain" description="PAS" evidence="11">
    <location>
        <begin position="987"/>
        <end position="1057"/>
    </location>
</feature>
<evidence type="ECO:0000259" key="9">
    <source>
        <dbReference type="PROSITE" id="PS50109"/>
    </source>
</evidence>
<dbReference type="Pfam" id="PF00072">
    <property type="entry name" value="Response_reg"/>
    <property type="match status" value="2"/>
</dbReference>
<dbReference type="InterPro" id="IPR035965">
    <property type="entry name" value="PAS-like_dom_sf"/>
</dbReference>
<dbReference type="SMART" id="SM00387">
    <property type="entry name" value="HATPase_c"/>
    <property type="match status" value="1"/>
</dbReference>
<dbReference type="PANTHER" id="PTHR24422">
    <property type="entry name" value="CHEMOTAXIS PROTEIN METHYLTRANSFERASE"/>
    <property type="match status" value="1"/>
</dbReference>
<evidence type="ECO:0000256" key="4">
    <source>
        <dbReference type="ARBA" id="ARBA00022679"/>
    </source>
</evidence>
<evidence type="ECO:0000259" key="11">
    <source>
        <dbReference type="PROSITE" id="PS50112"/>
    </source>
</evidence>
<dbReference type="SUPFAM" id="SSF55874">
    <property type="entry name" value="ATPase domain of HSP90 chaperone/DNA topoisomerase II/histidine kinase"/>
    <property type="match status" value="1"/>
</dbReference>
<dbReference type="Pfam" id="PF01339">
    <property type="entry name" value="CheB_methylest"/>
    <property type="match status" value="1"/>
</dbReference>
<dbReference type="InterPro" id="IPR000780">
    <property type="entry name" value="CheR_MeTrfase"/>
</dbReference>
<gene>
    <name evidence="14" type="primary">cheB_1</name>
    <name evidence="14" type="ORF">LzC2_03950</name>
</gene>
<feature type="domain" description="CheR-type methyltransferase" evidence="13">
    <location>
        <begin position="203"/>
        <end position="463"/>
    </location>
</feature>
<dbReference type="SUPFAM" id="SSF55785">
    <property type="entry name" value="PYP-like sensor domain (PAS domain)"/>
    <property type="match status" value="2"/>
</dbReference>
<comment type="catalytic activity">
    <reaction evidence="2">
        <text>L-glutamyl-[protein] + S-adenosyl-L-methionine = [protein]-L-glutamate 5-O-methyl ester + S-adenosyl-L-homocysteine</text>
        <dbReference type="Rhea" id="RHEA:24452"/>
        <dbReference type="Rhea" id="RHEA-COMP:10208"/>
        <dbReference type="Rhea" id="RHEA-COMP:10311"/>
        <dbReference type="ChEBI" id="CHEBI:29973"/>
        <dbReference type="ChEBI" id="CHEBI:57856"/>
        <dbReference type="ChEBI" id="CHEBI:59789"/>
        <dbReference type="ChEBI" id="CHEBI:82795"/>
        <dbReference type="EC" id="2.1.1.80"/>
    </reaction>
</comment>
<feature type="domain" description="Response regulatory" evidence="10">
    <location>
        <begin position="1509"/>
        <end position="1642"/>
    </location>
</feature>
<dbReference type="PROSITE" id="PS50112">
    <property type="entry name" value="PAS"/>
    <property type="match status" value="1"/>
</dbReference>
<evidence type="ECO:0000259" key="13">
    <source>
        <dbReference type="PROSITE" id="PS50123"/>
    </source>
</evidence>
<keyword evidence="7" id="KW-0597">Phosphoprotein</keyword>
<keyword evidence="8" id="KW-0175">Coiled coil</keyword>
<dbReference type="SMART" id="SM00388">
    <property type="entry name" value="HisKA"/>
    <property type="match status" value="1"/>
</dbReference>
<dbReference type="PROSITE" id="PS50110">
    <property type="entry name" value="RESPONSE_REGULATORY"/>
    <property type="match status" value="2"/>
</dbReference>
<dbReference type="Pfam" id="PF02518">
    <property type="entry name" value="HATPase_c"/>
    <property type="match status" value="1"/>
</dbReference>
<dbReference type="SUPFAM" id="SSF47384">
    <property type="entry name" value="Homodimeric domain of signal transducing histidine kinase"/>
    <property type="match status" value="1"/>
</dbReference>
<feature type="domain" description="CheB-type methylesterase" evidence="12">
    <location>
        <begin position="1"/>
        <end position="177"/>
    </location>
</feature>
<dbReference type="Pfam" id="PF08448">
    <property type="entry name" value="PAS_4"/>
    <property type="match status" value="1"/>
</dbReference>
<feature type="active site" evidence="6">
    <location>
        <position position="126"/>
    </location>
</feature>
<keyword evidence="6" id="KW-0145">Chemotaxis</keyword>
<dbReference type="GO" id="GO:0008984">
    <property type="term" value="F:protein-glutamate methylesterase activity"/>
    <property type="evidence" value="ECO:0007669"/>
    <property type="project" value="UniProtKB-EC"/>
</dbReference>
<dbReference type="InterPro" id="IPR035909">
    <property type="entry name" value="CheB_C"/>
</dbReference>
<dbReference type="CDD" id="cd16434">
    <property type="entry name" value="CheB-CheR_fusion"/>
    <property type="match status" value="1"/>
</dbReference>
<dbReference type="Pfam" id="PF13596">
    <property type="entry name" value="PAS_10"/>
    <property type="match status" value="1"/>
</dbReference>
<dbReference type="InterPro" id="IPR000014">
    <property type="entry name" value="PAS"/>
</dbReference>
<dbReference type="Pfam" id="PF01739">
    <property type="entry name" value="CheR"/>
    <property type="match status" value="1"/>
</dbReference>
<dbReference type="SUPFAM" id="SSF53335">
    <property type="entry name" value="S-adenosyl-L-methionine-dependent methyltransferases"/>
    <property type="match status" value="1"/>
</dbReference>
<dbReference type="InterPro" id="IPR003594">
    <property type="entry name" value="HATPase_dom"/>
</dbReference>
<protein>
    <submittedName>
        <fullName evidence="14">Chemotaxis response regulator protein-glutamate methylesterase</fullName>
        <ecNumber evidence="14">3.1.1.61</ecNumber>
    </submittedName>
</protein>
<evidence type="ECO:0000259" key="12">
    <source>
        <dbReference type="PROSITE" id="PS50122"/>
    </source>
</evidence>
<dbReference type="SUPFAM" id="SSF47757">
    <property type="entry name" value="Chemotaxis receptor methyltransferase CheR, N-terminal domain"/>
    <property type="match status" value="1"/>
</dbReference>
<dbReference type="InterPro" id="IPR000673">
    <property type="entry name" value="Sig_transdc_resp-reg_Me-estase"/>
</dbReference>
<reference evidence="14 15" key="1">
    <citation type="journal article" date="2020" name="Syst. Appl. Microbiol.">
        <title>Alienimonas chondri sp. nov., a novel planctomycete isolated from the biofilm of the red alga Chondrus crispus.</title>
        <authorList>
            <person name="Vitorino I."/>
            <person name="Albuquerque L."/>
            <person name="Wiegand S."/>
            <person name="Kallscheuer N."/>
            <person name="da Costa M.S."/>
            <person name="Lobo-da-Cunha A."/>
            <person name="Jogler C."/>
            <person name="Lage O.M."/>
        </authorList>
    </citation>
    <scope>NUCLEOTIDE SEQUENCE [LARGE SCALE GENOMIC DNA]</scope>
    <source>
        <strain evidence="14 15">LzC2</strain>
    </source>
</reference>
<evidence type="ECO:0000256" key="7">
    <source>
        <dbReference type="PROSITE-ProRule" id="PRU00169"/>
    </source>
</evidence>
<dbReference type="Gene3D" id="3.30.450.20">
    <property type="entry name" value="PAS domain"/>
    <property type="match status" value="3"/>
</dbReference>
<dbReference type="Pfam" id="PF00512">
    <property type="entry name" value="HisKA"/>
    <property type="match status" value="1"/>
</dbReference>
<evidence type="ECO:0000256" key="2">
    <source>
        <dbReference type="ARBA" id="ARBA00001541"/>
    </source>
</evidence>
<dbReference type="InterPro" id="IPR022642">
    <property type="entry name" value="CheR_C"/>
</dbReference>
<accession>A0ABX1V826</accession>
<dbReference type="Gene3D" id="3.40.50.150">
    <property type="entry name" value="Vaccinia Virus protein VP39"/>
    <property type="match status" value="1"/>
</dbReference>
<feature type="active site" evidence="6">
    <location>
        <position position="7"/>
    </location>
</feature>
<dbReference type="PROSITE" id="PS50123">
    <property type="entry name" value="CHER"/>
    <property type="match status" value="1"/>
</dbReference>
<dbReference type="PROSITE" id="PS50109">
    <property type="entry name" value="HIS_KIN"/>
    <property type="match status" value="1"/>
</dbReference>
<dbReference type="InterPro" id="IPR029063">
    <property type="entry name" value="SAM-dependent_MTases_sf"/>
</dbReference>
<dbReference type="Proteomes" id="UP000609651">
    <property type="component" value="Unassembled WGS sequence"/>
</dbReference>
<comment type="caution">
    <text evidence="14">The sequence shown here is derived from an EMBL/GenBank/DDBJ whole genome shotgun (WGS) entry which is preliminary data.</text>
</comment>
<dbReference type="Gene3D" id="3.30.565.10">
    <property type="entry name" value="Histidine kinase-like ATPase, C-terminal domain"/>
    <property type="match status" value="1"/>
</dbReference>
<dbReference type="InterPro" id="IPR001789">
    <property type="entry name" value="Sig_transdc_resp-reg_receiver"/>
</dbReference>
<feature type="domain" description="Response regulatory" evidence="10">
    <location>
        <begin position="1358"/>
        <end position="1474"/>
    </location>
</feature>
<dbReference type="InterPro" id="IPR011006">
    <property type="entry name" value="CheY-like_superfamily"/>
</dbReference>
<dbReference type="SMART" id="SM00138">
    <property type="entry name" value="MeTrc"/>
    <property type="match status" value="1"/>
</dbReference>
<feature type="domain" description="Histidine kinase" evidence="9">
    <location>
        <begin position="1122"/>
        <end position="1339"/>
    </location>
</feature>
<dbReference type="Gene3D" id="3.40.50.180">
    <property type="entry name" value="Methylesterase CheB, C-terminal domain"/>
    <property type="match status" value="1"/>
</dbReference>
<feature type="active site" evidence="6">
    <location>
        <position position="34"/>
    </location>
</feature>
<dbReference type="EMBL" id="WTPX01000006">
    <property type="protein sequence ID" value="NNJ24339.1"/>
    <property type="molecule type" value="Genomic_DNA"/>
</dbReference>
<dbReference type="InterPro" id="IPR036804">
    <property type="entry name" value="CheR_N_sf"/>
</dbReference>
<feature type="modified residue" description="4-aspartylphosphate" evidence="7">
    <location>
        <position position="1407"/>
    </location>
</feature>
<keyword evidence="15" id="KW-1185">Reference proteome</keyword>
<comment type="catalytic activity">
    <reaction evidence="1">
        <text>ATP + protein L-histidine = ADP + protein N-phospho-L-histidine.</text>
        <dbReference type="EC" id="2.7.13.3"/>
    </reaction>
</comment>
<dbReference type="InterPro" id="IPR050903">
    <property type="entry name" value="Bact_Chemotaxis_MeTrfase"/>
</dbReference>
<dbReference type="PROSITE" id="PS50122">
    <property type="entry name" value="CHEB"/>
    <property type="match status" value="1"/>
</dbReference>
<dbReference type="SMART" id="SM00091">
    <property type="entry name" value="PAS"/>
    <property type="match status" value="3"/>
</dbReference>
<sequence length="1663" mass="179828">MVGIGASAGGLEALERVFRAMPADTGMAFVIVQHLAMEHRSMMPELAAKWTAMPVRQAEDRIALRGDHIYLLPPGKEMILSENRLLLTDRDPDQTLSLPIDRFFASLARDRGRHAIAVVLSGTGSDGSRGLVRVRDAGGLVIAQTADTAEFDGMPRSALDTGAVHVVLAPEKVGPTLAEFSQCPDIDAVIESARPVKSGGEGLTRVFELLREAYGIDFADYKISTVSRRTERRILLGRATDLDDYVDQLENDPEELSRLYHDLLIGVTEFFRDPEAWAAFSEAIKTILERKEDGEEVRVWSAGCAAGPEAYTLAIVLAERMRRSGRELPVKVFATDVHRESLNAAGAGEYDADALAKLPAELRDRYFTESDGGRMRVRPELRRNVVFSSHSIIKDPPFTRLDAICCRNVLIYLQTPAQRKAISLFHFGLKAGGLMLMGGSESPGELTSEFESIGSHEKLFRKRRDVNLHRTVRSPLSGGGAGGGATTRADALARRLALTVPRSGRGAGDRLTGYYDVLLGKFIPPAMLVGSDRRLLHTFGGAGSLLQQPDGRQTDDLFARLPADLRATAAGGFQRALRDGKEVAFRAVPVPLPGSADAATTTVHFTPVTHPDDGDVSAVLIRFAPETAGSPEVGANGGADEAPAAAPVEQFVPQSTASDDAEAERLREELNYTRENLNALVEELEASNEELQTTNEELISTNEEMQSTNEELNSVNEELYSLNAEYQAKIRELTELSDDVENLLRSTDVHTVFLDGELRVRKFTPRAAELFNLVDSDVGRRFDSFRHRIDVPDLAEDLAGMLEDGTTLEKEVRGPHGEPYLLRVLPYRNDVDGSDSPGTQEAPGAGGAVLTLVDIHALRQAEQRFTIALRASGRAMVLADAGGRVVLATPVAAKLFGAGDADELVGTKLSDRLTEGDFARLKASGAGADGGGVPVDHAGMTALRVDGATFPVAVSVARADEADGTYLLATFVDTGGRDALEQKLERKQHELQAVLENSRAAVFIKDLDGRYELTNSFLEDLAGNPEGGMVGKTDADLWPPAFAARYREHDLRVIKSGQPEQFEEQTENGREPRSFLSLKFPVCDAEGRVIATGGVATDITAQKRQTQRAEAALSQRDTFLAMLSHELRNPLAAVTGGLRLLDGPGGDAQRDWVEGMVRRQVGQLSRLTDDLLDVSRVSRGRIELKRAWTDLRAVAERAVEAVGDRFADRGQTVSLELPDDHLAVDGDGNRLEQIVVNLLTNAARYSETGDETAVVVRRDRGDAVLEVRDEGRGIDEDLLEEIFGLFDRGIEVAGKAEGGLGVGLTLARQLAELHGGSLVAASDGVGSGSTFTLRVKATNAPVPPGRDRGGEPVLGPTRVLVVDDNVDFARGLGAFFLDLGHLVRVENDGAAAPPAARQFKPDLVLLDLGLPGLTGWEVAAQLRVDPQFDRTAILAISGYGQEEDRRRSAEAGIDAHLTKPVDHDELLRAAAARLAARRKANRGEVDRDERPAPAVITVRNADDEGAGVRMLVIEDDRAMRLLLERMAERIGATVVSAADGAAALAADRAAENGRWNLVLCDLTLPGGMDGCDVGRALADAADAREMQARDAGEPVAPRPLMYAVSSHDEETWRDRVQNAGFDGFIQKPVSHDRLRELIQSAATRLRPSGRPALQVTAEVELNR</sequence>
<dbReference type="PANTHER" id="PTHR24422:SF27">
    <property type="entry name" value="PROTEIN-GLUTAMATE O-METHYLTRANSFERASE"/>
    <property type="match status" value="1"/>
</dbReference>
<proteinExistence type="predicted"/>
<evidence type="ECO:0000256" key="1">
    <source>
        <dbReference type="ARBA" id="ARBA00000085"/>
    </source>
</evidence>
<dbReference type="NCBIfam" id="TIGR00229">
    <property type="entry name" value="sensory_box"/>
    <property type="match status" value="2"/>
</dbReference>
<evidence type="ECO:0000256" key="8">
    <source>
        <dbReference type="SAM" id="Coils"/>
    </source>
</evidence>
<dbReference type="Gene3D" id="1.10.155.10">
    <property type="entry name" value="Chemotaxis receptor methyltransferase CheR, N-terminal domain"/>
    <property type="match status" value="1"/>
</dbReference>
<dbReference type="PRINTS" id="PR00996">
    <property type="entry name" value="CHERMTFRASE"/>
</dbReference>
<keyword evidence="5" id="KW-0949">S-adenosyl-L-methionine</keyword>
<evidence type="ECO:0000313" key="15">
    <source>
        <dbReference type="Proteomes" id="UP000609651"/>
    </source>
</evidence>
<evidence type="ECO:0000256" key="6">
    <source>
        <dbReference type="PROSITE-ProRule" id="PRU00050"/>
    </source>
</evidence>
<keyword evidence="6 14" id="KW-0378">Hydrolase</keyword>
<evidence type="ECO:0000313" key="14">
    <source>
        <dbReference type="EMBL" id="NNJ24339.1"/>
    </source>
</evidence>
<dbReference type="CDD" id="cd00130">
    <property type="entry name" value="PAS"/>
    <property type="match status" value="1"/>
</dbReference>
<dbReference type="Pfam" id="PF13426">
    <property type="entry name" value="PAS_9"/>
    <property type="match status" value="1"/>
</dbReference>
<evidence type="ECO:0000259" key="10">
    <source>
        <dbReference type="PROSITE" id="PS50110"/>
    </source>
</evidence>
<organism evidence="14 15">
    <name type="scientific">Alienimonas chondri</name>
    <dbReference type="NCBI Taxonomy" id="2681879"/>
    <lineage>
        <taxon>Bacteria</taxon>
        <taxon>Pseudomonadati</taxon>
        <taxon>Planctomycetota</taxon>
        <taxon>Planctomycetia</taxon>
        <taxon>Planctomycetales</taxon>
        <taxon>Planctomycetaceae</taxon>
        <taxon>Alienimonas</taxon>
    </lineage>
</organism>
<dbReference type="InterPro" id="IPR022641">
    <property type="entry name" value="CheR_N"/>
</dbReference>
<dbReference type="SMART" id="SM00448">
    <property type="entry name" value="REC"/>
    <property type="match status" value="2"/>
</dbReference>